<comment type="caution">
    <text evidence="1">The sequence shown here is derived from an EMBL/GenBank/DDBJ whole genome shotgun (WGS) entry which is preliminary data.</text>
</comment>
<sequence length="359" mass="41185">MSEPTSKPQAPRIAIKFGALASAGSKPSGHATNRRGQSQPSSTLGKRQRPNALHDDPESGEDDDVMGKHQAITVIGADTTASSRDIPTNSRHNKEFVISCPKNRDWKADVKARKRDRANSPSYSSTRQDDLERAPADQDKDIKWGLNVNKKSTLEDRPSSDERPKEQKKEALDTTNSSAQSPNDIDEDAMDALLGKRNPTQQFIIKNNNSSIKPQFSEKDAYQRAMREAAEVSTLEEYNEVPEGEFGAAMLRGMGWNGEESVTKPKEVKRRPHLMGLGSKEDEEIKKAELSKRQGYHERRPRLDQYRRDREREKQERSGRYRDSYKSEREREQRDQSRDQSHDHRHKDRYRERDNHGHR</sequence>
<proteinExistence type="predicted"/>
<name>A0ACC2IZE4_9PEZI</name>
<dbReference type="EMBL" id="JAPESX010000614">
    <property type="protein sequence ID" value="KAJ8120474.1"/>
    <property type="molecule type" value="Genomic_DNA"/>
</dbReference>
<organism evidence="1 2">
    <name type="scientific">Nemania bipapillata</name>
    <dbReference type="NCBI Taxonomy" id="110536"/>
    <lineage>
        <taxon>Eukaryota</taxon>
        <taxon>Fungi</taxon>
        <taxon>Dikarya</taxon>
        <taxon>Ascomycota</taxon>
        <taxon>Pezizomycotina</taxon>
        <taxon>Sordariomycetes</taxon>
        <taxon>Xylariomycetidae</taxon>
        <taxon>Xylariales</taxon>
        <taxon>Xylariaceae</taxon>
        <taxon>Nemania</taxon>
    </lineage>
</organism>
<evidence type="ECO:0000313" key="2">
    <source>
        <dbReference type="Proteomes" id="UP001153334"/>
    </source>
</evidence>
<keyword evidence="2" id="KW-1185">Reference proteome</keyword>
<reference evidence="1" key="1">
    <citation type="submission" date="2022-11" db="EMBL/GenBank/DDBJ databases">
        <title>Genome Sequence of Nemania bipapillata.</title>
        <authorList>
            <person name="Buettner E."/>
        </authorList>
    </citation>
    <scope>NUCLEOTIDE SEQUENCE</scope>
    <source>
        <strain evidence="1">CP14</strain>
    </source>
</reference>
<gene>
    <name evidence="1" type="ORF">ONZ43_g2825</name>
</gene>
<evidence type="ECO:0000313" key="1">
    <source>
        <dbReference type="EMBL" id="KAJ8120474.1"/>
    </source>
</evidence>
<protein>
    <submittedName>
        <fullName evidence="1">Uncharacterized protein</fullName>
    </submittedName>
</protein>
<dbReference type="Proteomes" id="UP001153334">
    <property type="component" value="Unassembled WGS sequence"/>
</dbReference>
<accession>A0ACC2IZE4</accession>